<dbReference type="OrthoDB" id="3196337at2"/>
<keyword evidence="3" id="KW-0479">Metal-binding</keyword>
<dbReference type="PANTHER" id="PTHR42978">
    <property type="entry name" value="QUORUM-QUENCHING LACTONASE YTNP-RELATED-RELATED"/>
    <property type="match status" value="1"/>
</dbReference>
<dbReference type="InterPro" id="IPR051013">
    <property type="entry name" value="MBL_superfamily_lactonases"/>
</dbReference>
<gene>
    <name evidence="7" type="ORF">GMA10_10505</name>
</gene>
<evidence type="ECO:0000256" key="2">
    <source>
        <dbReference type="ARBA" id="ARBA00007749"/>
    </source>
</evidence>
<evidence type="ECO:0000259" key="6">
    <source>
        <dbReference type="SMART" id="SM00849"/>
    </source>
</evidence>
<evidence type="ECO:0000313" key="7">
    <source>
        <dbReference type="EMBL" id="MUN55636.1"/>
    </source>
</evidence>
<accession>A0A7K1LKB7</accession>
<dbReference type="SUPFAM" id="SSF56281">
    <property type="entry name" value="Metallo-hydrolase/oxidoreductase"/>
    <property type="match status" value="1"/>
</dbReference>
<dbReference type="Gene3D" id="3.60.15.10">
    <property type="entry name" value="Ribonuclease Z/Hydroxyacylglutathione hydrolase-like"/>
    <property type="match status" value="1"/>
</dbReference>
<comment type="similarity">
    <text evidence="2">Belongs to the metallo-beta-lactamase superfamily.</text>
</comment>
<sequence>MKAHVLHSGTMEADYTWLLLKPGRIIRTVQDRAVPREFGEVPTHAILVETPEGRMLWDTGVPRDWRQRWEPTGFDEFFPVLDDETEPHSRYLDHSLAQMDLSPEDIDLLVLSHLHFDHAANAKMFDNGKTEIMTSSAELEGVKGIEGYNQGAHIPSDYEGLNISGISGDEEILPGVKVIQTPGHTWGTMSLMLDLPNDGKKLFTSDAVYMRDSWGPPAVGAAIVWNNLAWLDSVEKLRRIAEEEEAEVFFGHDADQAENDIRWAPEGHYS</sequence>
<reference evidence="7 8" key="1">
    <citation type="submission" date="2019-12" db="EMBL/GenBank/DDBJ databases">
        <authorList>
            <person name="Li J."/>
            <person name="Shi Y."/>
            <person name="Xu G."/>
            <person name="Xiao D."/>
            <person name="Ran X."/>
        </authorList>
    </citation>
    <scope>NUCLEOTIDE SEQUENCE [LARGE SCALE GENOMIC DNA]</scope>
    <source>
        <strain evidence="7 8">JCM 15915</strain>
    </source>
</reference>
<evidence type="ECO:0000256" key="3">
    <source>
        <dbReference type="ARBA" id="ARBA00022723"/>
    </source>
</evidence>
<keyword evidence="4 7" id="KW-0378">Hydrolase</keyword>
<dbReference type="GO" id="GO:0016787">
    <property type="term" value="F:hydrolase activity"/>
    <property type="evidence" value="ECO:0007669"/>
    <property type="project" value="UniProtKB-KW"/>
</dbReference>
<dbReference type="Pfam" id="PF00753">
    <property type="entry name" value="Lactamase_B"/>
    <property type="match status" value="1"/>
</dbReference>
<dbReference type="PANTHER" id="PTHR42978:SF2">
    <property type="entry name" value="102 KBASES UNSTABLE REGION: FROM 1 TO 119443"/>
    <property type="match status" value="1"/>
</dbReference>
<dbReference type="EMBL" id="WOGT01000007">
    <property type="protein sequence ID" value="MUN55636.1"/>
    <property type="molecule type" value="Genomic_DNA"/>
</dbReference>
<dbReference type="AlphaFoldDB" id="A0A7K1LKB7"/>
<dbReference type="SMART" id="SM00849">
    <property type="entry name" value="Lactamase_B"/>
    <property type="match status" value="1"/>
</dbReference>
<dbReference type="GO" id="GO:0046872">
    <property type="term" value="F:metal ion binding"/>
    <property type="evidence" value="ECO:0007669"/>
    <property type="project" value="UniProtKB-KW"/>
</dbReference>
<evidence type="ECO:0000256" key="4">
    <source>
        <dbReference type="ARBA" id="ARBA00022801"/>
    </source>
</evidence>
<name>A0A7K1LKB7_9MICC</name>
<dbReference type="InterPro" id="IPR001279">
    <property type="entry name" value="Metallo-B-lactamas"/>
</dbReference>
<comment type="cofactor">
    <cofactor evidence="1">
        <name>Zn(2+)</name>
        <dbReference type="ChEBI" id="CHEBI:29105"/>
    </cofactor>
</comment>
<organism evidence="7 8">
    <name type="scientific">Rothia koreensis</name>
    <dbReference type="NCBI Taxonomy" id="592378"/>
    <lineage>
        <taxon>Bacteria</taxon>
        <taxon>Bacillati</taxon>
        <taxon>Actinomycetota</taxon>
        <taxon>Actinomycetes</taxon>
        <taxon>Micrococcales</taxon>
        <taxon>Micrococcaceae</taxon>
        <taxon>Rothia</taxon>
    </lineage>
</organism>
<proteinExistence type="inferred from homology"/>
<protein>
    <submittedName>
        <fullName evidence="7">MBL fold metallo-hydrolase</fullName>
    </submittedName>
</protein>
<dbReference type="InterPro" id="IPR036866">
    <property type="entry name" value="RibonucZ/Hydroxyglut_hydro"/>
</dbReference>
<keyword evidence="5" id="KW-0862">Zinc</keyword>
<evidence type="ECO:0000256" key="1">
    <source>
        <dbReference type="ARBA" id="ARBA00001947"/>
    </source>
</evidence>
<keyword evidence="8" id="KW-1185">Reference proteome</keyword>
<evidence type="ECO:0000256" key="5">
    <source>
        <dbReference type="ARBA" id="ARBA00022833"/>
    </source>
</evidence>
<dbReference type="CDD" id="cd07729">
    <property type="entry name" value="AHL_lactonase_MBL-fold"/>
    <property type="match status" value="1"/>
</dbReference>
<feature type="domain" description="Metallo-beta-lactamase" evidence="6">
    <location>
        <begin position="42"/>
        <end position="252"/>
    </location>
</feature>
<dbReference type="Proteomes" id="UP000462152">
    <property type="component" value="Unassembled WGS sequence"/>
</dbReference>
<evidence type="ECO:0000313" key="8">
    <source>
        <dbReference type="Proteomes" id="UP000462152"/>
    </source>
</evidence>
<comment type="caution">
    <text evidence="7">The sequence shown here is derived from an EMBL/GenBank/DDBJ whole genome shotgun (WGS) entry which is preliminary data.</text>
</comment>